<dbReference type="AlphaFoldDB" id="A0A1G6BIM2"/>
<keyword evidence="1" id="KW-0812">Transmembrane</keyword>
<sequence length="41" mass="4621">MSTVWAVPCGSIWAVMPVISGMFFPWWGTLLVCVVIFVIIY</sequence>
<feature type="transmembrane region" description="Helical" evidence="1">
    <location>
        <begin position="12"/>
        <end position="40"/>
    </location>
</feature>
<proteinExistence type="predicted"/>
<evidence type="ECO:0000313" key="2">
    <source>
        <dbReference type="EMBL" id="SDB20470.1"/>
    </source>
</evidence>
<dbReference type="RefSeq" id="WP_278286158.1">
    <property type="nucleotide sequence ID" value="NZ_FMXR01000010.1"/>
</dbReference>
<accession>A0A1G6BIM2</accession>
<keyword evidence="1" id="KW-1133">Transmembrane helix</keyword>
<evidence type="ECO:0000256" key="1">
    <source>
        <dbReference type="SAM" id="Phobius"/>
    </source>
</evidence>
<dbReference type="EMBL" id="FMXR01000010">
    <property type="protein sequence ID" value="SDB20470.1"/>
    <property type="molecule type" value="Genomic_DNA"/>
</dbReference>
<keyword evidence="3" id="KW-1185">Reference proteome</keyword>
<dbReference type="STRING" id="1732.SAMN02910417_01562"/>
<name>A0A1G6BIM2_EUBOX</name>
<gene>
    <name evidence="2" type="ORF">SAMN02910417_01562</name>
</gene>
<organism evidence="2 3">
    <name type="scientific">Eubacterium oxidoreducens</name>
    <dbReference type="NCBI Taxonomy" id="1732"/>
    <lineage>
        <taxon>Bacteria</taxon>
        <taxon>Bacillati</taxon>
        <taxon>Bacillota</taxon>
        <taxon>Clostridia</taxon>
        <taxon>Eubacteriales</taxon>
        <taxon>Eubacteriaceae</taxon>
        <taxon>Eubacterium</taxon>
    </lineage>
</organism>
<protein>
    <submittedName>
        <fullName evidence="2">Ferrous iron transport protein B</fullName>
    </submittedName>
</protein>
<reference evidence="2 3" key="1">
    <citation type="submission" date="2016-10" db="EMBL/GenBank/DDBJ databases">
        <authorList>
            <person name="de Groot N.N."/>
        </authorList>
    </citation>
    <scope>NUCLEOTIDE SEQUENCE [LARGE SCALE GENOMIC DNA]</scope>
    <source>
        <strain evidence="2 3">DSM 3217</strain>
    </source>
</reference>
<dbReference type="Proteomes" id="UP000199228">
    <property type="component" value="Unassembled WGS sequence"/>
</dbReference>
<evidence type="ECO:0000313" key="3">
    <source>
        <dbReference type="Proteomes" id="UP000199228"/>
    </source>
</evidence>
<keyword evidence="1" id="KW-0472">Membrane</keyword>